<dbReference type="FunFam" id="3.30.2090.10:FF:000004">
    <property type="entry name" value="Multidrug resistance protein MdtC"/>
    <property type="match status" value="1"/>
</dbReference>
<dbReference type="PATRIC" id="fig|1354272.4.peg.36"/>
<dbReference type="SUPFAM" id="SSF82866">
    <property type="entry name" value="Multidrug efflux transporter AcrB transmembrane domain"/>
    <property type="match status" value="2"/>
</dbReference>
<evidence type="ECO:0000256" key="5">
    <source>
        <dbReference type="ARBA" id="ARBA00022692"/>
    </source>
</evidence>
<evidence type="ECO:0000256" key="2">
    <source>
        <dbReference type="ARBA" id="ARBA00022448"/>
    </source>
</evidence>
<protein>
    <recommendedName>
        <fullName evidence="8">Multidrug resistance protein MdtC</fullName>
    </recommendedName>
    <alternativeName>
        <fullName evidence="8">Multidrug transporter MdtC</fullName>
    </alternativeName>
</protein>
<dbReference type="OrthoDB" id="9757904at2"/>
<dbReference type="Gene3D" id="1.20.1640.10">
    <property type="entry name" value="Multidrug efflux transporter AcrB transmembrane domain"/>
    <property type="match status" value="2"/>
</dbReference>
<dbReference type="SUPFAM" id="SSF82714">
    <property type="entry name" value="Multidrug efflux transporter AcrB TolC docking domain, DN and DC subdomains"/>
    <property type="match status" value="2"/>
</dbReference>
<evidence type="ECO:0000256" key="3">
    <source>
        <dbReference type="ARBA" id="ARBA00022475"/>
    </source>
</evidence>
<dbReference type="Pfam" id="PF00873">
    <property type="entry name" value="ACR_tran"/>
    <property type="match status" value="1"/>
</dbReference>
<dbReference type="FunFam" id="1.20.1640.10:FF:000001">
    <property type="entry name" value="Efflux pump membrane transporter"/>
    <property type="match status" value="1"/>
</dbReference>
<keyword evidence="7 8" id="KW-0472">Membrane</keyword>
<dbReference type="NCBIfam" id="NF007905">
    <property type="entry name" value="PRK10614.1"/>
    <property type="match status" value="1"/>
</dbReference>
<dbReference type="Gene3D" id="3.30.70.1320">
    <property type="entry name" value="Multidrug efflux transporter AcrB pore domain like"/>
    <property type="match status" value="1"/>
</dbReference>
<feature type="transmembrane region" description="Helical" evidence="8">
    <location>
        <begin position="854"/>
        <end position="872"/>
    </location>
</feature>
<evidence type="ECO:0000313" key="9">
    <source>
        <dbReference type="EMBL" id="OAT54883.1"/>
    </source>
</evidence>
<dbReference type="InterPro" id="IPR027463">
    <property type="entry name" value="AcrB_DN_DC_subdom"/>
</dbReference>
<dbReference type="Gene3D" id="3.30.2090.10">
    <property type="entry name" value="Multidrug efflux transporter AcrB TolC docking domain, DN and DC subdomains"/>
    <property type="match status" value="2"/>
</dbReference>
<keyword evidence="10" id="KW-1185">Reference proteome</keyword>
<proteinExistence type="inferred from homology"/>
<name>A0A1B7K443_9GAMM</name>
<evidence type="ECO:0000256" key="6">
    <source>
        <dbReference type="ARBA" id="ARBA00022989"/>
    </source>
</evidence>
<accession>A0A1B7K443</accession>
<dbReference type="Gene3D" id="3.30.70.1430">
    <property type="entry name" value="Multidrug efflux transporter AcrB pore domain"/>
    <property type="match status" value="2"/>
</dbReference>
<dbReference type="SUPFAM" id="SSF82693">
    <property type="entry name" value="Multidrug efflux transporter AcrB pore domain, PN1, PN2, PC1 and PC2 subdomains"/>
    <property type="match status" value="3"/>
</dbReference>
<feature type="transmembrane region" description="Helical" evidence="8">
    <location>
        <begin position="530"/>
        <end position="548"/>
    </location>
</feature>
<keyword evidence="6 8" id="KW-1133">Transmembrane helix</keyword>
<dbReference type="PANTHER" id="PTHR32063:SF34">
    <property type="entry name" value="MULTIDRUG RESISTANCE PROTEIN MDTC"/>
    <property type="match status" value="1"/>
</dbReference>
<dbReference type="HAMAP" id="MF_01424">
    <property type="entry name" value="MdtC"/>
    <property type="match status" value="1"/>
</dbReference>
<keyword evidence="3 8" id="KW-1003">Cell membrane</keyword>
<dbReference type="AlphaFoldDB" id="A0A1B7K443"/>
<dbReference type="RefSeq" id="WP_068444498.1">
    <property type="nucleotide sequence ID" value="NZ_LXEW01000003.1"/>
</dbReference>
<feature type="transmembrane region" description="Helical" evidence="8">
    <location>
        <begin position="338"/>
        <end position="354"/>
    </location>
</feature>
<dbReference type="PANTHER" id="PTHR32063">
    <property type="match status" value="1"/>
</dbReference>
<feature type="transmembrane region" description="Helical" evidence="8">
    <location>
        <begin position="432"/>
        <end position="452"/>
    </location>
</feature>
<dbReference type="Gene3D" id="3.30.70.1440">
    <property type="entry name" value="Multidrug efflux transporter AcrB pore domain"/>
    <property type="match status" value="1"/>
</dbReference>
<dbReference type="FunFam" id="3.30.70.1430:FF:000001">
    <property type="entry name" value="Efflux pump membrane transporter"/>
    <property type="match status" value="1"/>
</dbReference>
<reference evidence="9 10" key="1">
    <citation type="submission" date="2016-04" db="EMBL/GenBank/DDBJ databases">
        <title>ATOL: Assembling a taxonomically balanced genome-scale reconstruction of the evolutionary history of the Enterobacteriaceae.</title>
        <authorList>
            <person name="Plunkett G.III."/>
            <person name="Neeno-Eckwall E.C."/>
            <person name="Glasner J.D."/>
            <person name="Perna N.T."/>
        </authorList>
    </citation>
    <scope>NUCLEOTIDE SEQUENCE [LARGE SCALE GENOMIC DNA]</scope>
    <source>
        <strain evidence="9 10">ATCC 35613</strain>
    </source>
</reference>
<evidence type="ECO:0000256" key="7">
    <source>
        <dbReference type="ARBA" id="ARBA00023136"/>
    </source>
</evidence>
<feature type="transmembrane region" description="Helical" evidence="8">
    <location>
        <begin position="361"/>
        <end position="385"/>
    </location>
</feature>
<evidence type="ECO:0000256" key="8">
    <source>
        <dbReference type="HAMAP-Rule" id="MF_01424"/>
    </source>
</evidence>
<evidence type="ECO:0000256" key="1">
    <source>
        <dbReference type="ARBA" id="ARBA00004429"/>
    </source>
</evidence>
<dbReference type="NCBIfam" id="NF033617">
    <property type="entry name" value="RND_permease_2"/>
    <property type="match status" value="1"/>
</dbReference>
<dbReference type="Proteomes" id="UP000078224">
    <property type="component" value="Unassembled WGS sequence"/>
</dbReference>
<keyword evidence="5 8" id="KW-0812">Transmembrane</keyword>
<comment type="subunit">
    <text evidence="8">Part of a tripartite efflux system composed of MdtA, MdtB and MdtC. MdtC forms a heteromultimer with MdtB.</text>
</comment>
<dbReference type="GO" id="GO:0042910">
    <property type="term" value="F:xenobiotic transmembrane transporter activity"/>
    <property type="evidence" value="ECO:0007669"/>
    <property type="project" value="TreeGrafter"/>
</dbReference>
<sequence length="1033" mass="112319">MKRFFALFVSRPVATTLISVAITLCGALSFMFLPVAPLPQVDYPVINVTASLPGASPETMASSVATPLERSLGSIAGINEMTSSSAQGRTTITLEFNLDKDINNAAREVQAAINAAQTLLPSGMPSRPRYYKSNPSDAPIMILTLTSKTMNTGEIYDVASTRLAQRIAQIEGVSEVSVGGGSLPAVRVELNPTALFNQGVSLDAVRTAINSANVRQPQGYINDDEKRYQVQTNDELKKAADYRPIIVHYNSGNAVKLSDVAVVKDSIENVRAAGMAGGEPSILIVIRREAGANIIETVNRIRDELPEFREMIPAAIDLKVAQDRTPTIRASLAEVERALLIAVALVILVVLLFLRSGRATLIPAIAVPVSLIGTFTAMYLCGFSLNNLSLMALTVATGFVVDDAIVVLENISRHIENGCKPFIAAIRGVHEVGFTVVSMSISLVAVFIPLLLMDGLVGRLFREFAITLATAIGISLVVSLTLTPMMCAYLLKKRGTKTKAKNRGFGRVLMRIQESYGVTLNWVLSHRRSVLAILFVTIGLNIYLYIAIPKAFFPEQDTGRLMGFVRADQSISFQSMKEKMTRFMQQINEDPAIDSVTGFTGGSRVNSGFMFISLKPLDERKESATSIMNRLRIKLAKEPGANLFMMPVQDIRVGGRQANASYQFTLLADELAALRDWEPAIRKALGELPQLTDVNSDKEDKGAEMALTYDRDLMAQLGIDVREANNLLNNAFGQRQISTIYEAMNQYKVVMEVAPEYTQDVSSLEKMFVINKDGQPIPLSYFARWEPSNAPLSVNHQGLSAASTIAFNVAEGYTLDEAIVEIEKTMTALGVPSTVRGTFAGTAQIFQDTLKSQLFLILAAIITVYLVLGILYESYIHPLTILSTLPSAGVGALLALELFDTPFSLIALIGIMLLIGIVKKNAIIMVDFAIQAQRNAGLTAREAIFRASLLRFRPIVMTTLAAIFGALPLVLGSGDGAELRQPLGITIVGGLIMSQLLTLFTTPVVYLSFDSLRERFARKKAQASNAQEANHEV</sequence>
<feature type="transmembrane region" description="Helical" evidence="8">
    <location>
        <begin position="983"/>
        <end position="1009"/>
    </location>
</feature>
<comment type="similarity">
    <text evidence="8">Belongs to the resistance-nodulation-cell division (RND) (TC 2.A.6) family. MdtC subfamily.</text>
</comment>
<dbReference type="EMBL" id="LXEW01000003">
    <property type="protein sequence ID" value="OAT54883.1"/>
    <property type="molecule type" value="Genomic_DNA"/>
</dbReference>
<dbReference type="PRINTS" id="PR00702">
    <property type="entry name" value="ACRIFLAVINRP"/>
</dbReference>
<feature type="transmembrane region" description="Helical" evidence="8">
    <location>
        <begin position="391"/>
        <end position="411"/>
    </location>
</feature>
<feature type="transmembrane region" description="Helical" evidence="8">
    <location>
        <begin position="12"/>
        <end position="33"/>
    </location>
</feature>
<feature type="transmembrane region" description="Helical" evidence="8">
    <location>
        <begin position="950"/>
        <end position="971"/>
    </location>
</feature>
<dbReference type="GO" id="GO:0005886">
    <property type="term" value="C:plasma membrane"/>
    <property type="evidence" value="ECO:0007669"/>
    <property type="project" value="UniProtKB-SubCell"/>
</dbReference>
<gene>
    <name evidence="8" type="primary">mdtC</name>
    <name evidence="9" type="ORF">M998_0032</name>
</gene>
<keyword evidence="4 8" id="KW-0997">Cell inner membrane</keyword>
<evidence type="ECO:0000256" key="4">
    <source>
        <dbReference type="ARBA" id="ARBA00022519"/>
    </source>
</evidence>
<keyword evidence="2 8" id="KW-0813">Transport</keyword>
<comment type="subcellular location">
    <subcellularLocation>
        <location evidence="1 8">Cell inner membrane</location>
        <topology evidence="1 8">Multi-pass membrane protein</topology>
    </subcellularLocation>
</comment>
<feature type="transmembrane region" description="Helical" evidence="8">
    <location>
        <begin position="905"/>
        <end position="930"/>
    </location>
</feature>
<organism evidence="9 10">
    <name type="scientific">Providencia heimbachae ATCC 35613</name>
    <dbReference type="NCBI Taxonomy" id="1354272"/>
    <lineage>
        <taxon>Bacteria</taxon>
        <taxon>Pseudomonadati</taxon>
        <taxon>Pseudomonadota</taxon>
        <taxon>Gammaproteobacteria</taxon>
        <taxon>Enterobacterales</taxon>
        <taxon>Morganellaceae</taxon>
        <taxon>Providencia</taxon>
    </lineage>
</organism>
<feature type="transmembrane region" description="Helical" evidence="8">
    <location>
        <begin position="464"/>
        <end position="491"/>
    </location>
</feature>
<comment type="caution">
    <text evidence="9">The sequence shown here is derived from an EMBL/GenBank/DDBJ whole genome shotgun (WGS) entry which is preliminary data.</text>
</comment>
<dbReference type="InterPro" id="IPR001036">
    <property type="entry name" value="Acrflvin-R"/>
</dbReference>
<evidence type="ECO:0000313" key="10">
    <source>
        <dbReference type="Proteomes" id="UP000078224"/>
    </source>
</evidence>
<dbReference type="InterPro" id="IPR023931">
    <property type="entry name" value="Multidrug-R_MdtC"/>
</dbReference>